<feature type="region of interest" description="Disordered" evidence="1">
    <location>
        <begin position="283"/>
        <end position="315"/>
    </location>
</feature>
<dbReference type="EnsemblMetazoa" id="CPIJ016003-RA">
    <property type="protein sequence ID" value="CPIJ016003-PA"/>
    <property type="gene ID" value="CPIJ016003"/>
</dbReference>
<protein>
    <submittedName>
        <fullName evidence="2 3">Tetratricopeptide repeat protein, tpr</fullName>
    </submittedName>
</protein>
<dbReference type="Proteomes" id="UP000002320">
    <property type="component" value="Unassembled WGS sequence"/>
</dbReference>
<organism>
    <name type="scientific">Culex quinquefasciatus</name>
    <name type="common">Southern house mosquito</name>
    <name type="synonym">Culex pungens</name>
    <dbReference type="NCBI Taxonomy" id="7176"/>
    <lineage>
        <taxon>Eukaryota</taxon>
        <taxon>Metazoa</taxon>
        <taxon>Ecdysozoa</taxon>
        <taxon>Arthropoda</taxon>
        <taxon>Hexapoda</taxon>
        <taxon>Insecta</taxon>
        <taxon>Pterygota</taxon>
        <taxon>Neoptera</taxon>
        <taxon>Endopterygota</taxon>
        <taxon>Diptera</taxon>
        <taxon>Nematocera</taxon>
        <taxon>Culicoidea</taxon>
        <taxon>Culicidae</taxon>
        <taxon>Culicinae</taxon>
        <taxon>Culicini</taxon>
        <taxon>Culex</taxon>
        <taxon>Culex</taxon>
    </lineage>
</organism>
<evidence type="ECO:0000313" key="2">
    <source>
        <dbReference type="EMBL" id="EDS44281.1"/>
    </source>
</evidence>
<keyword evidence="4" id="KW-1185">Reference proteome</keyword>
<sequence>MNAKQFTQFMGKVQELIGSIQKAQESKPAVQVAASAGPTAVPLPPSLELEGDMERNFEFFEESWKVYVSAVGMDTWPEDRNEPKTSILLSVIGRDALKKYANFELTDAEKKNPGLALAAIKRKVVRVRNKYTEKNCVNFEALILEVSQNPEESVDDYVCRVKSLAKICKFNALEADMIRYKLVTSIKWVNLRSRLVTMPDLTEAQAVDFCHAEEIAERHPLTEEQQYVTVNRLKRKARRCKFCGEQHDFTKGVCPALGKKCYRCGGKNHFEVVCRAERRKKQKRRSRRQMAYNGSSADEETETESTSSESGTVGKVSAGSGSIAANLDMCIAGKWQSVQCELDTGASTSLVGRSWLQRMTGQDMNELQPSKYRLRGFGGAEIPVIGQTEIQCRQYGRKYYLVLQVVDVDHGPLLSANVCRTLGYLKFSNKTQFKLPKPADTQRNIFRIEAQHTTSPGVLKVYELSSTQPVRCSCNCDVGVSRQPKANVPVHVRVYRYPNPNSDSYRTGLLKACQVIETVPKCQNLETSQNKNKFSMKSKVIFCDFGTTFNVRRRRSQLKSKCHPPSPPTTVALIRLFLWHWHYSRSRYGWQKFRHAVLDRTSYNGIHLPAIACTPEMAKLQLPVGEFDNRRVFPVRYLEQSSKLATSHSRREEPGWESDGNLACETSKRQRSTDDGRRNCQERKRNVSLQIGTVYSLCAVVF</sequence>
<dbReference type="eggNOG" id="ENOG502S5VD">
    <property type="taxonomic scope" value="Eukaryota"/>
</dbReference>
<dbReference type="VEuPathDB" id="VectorBase:CQUJHB000013"/>
<dbReference type="AlphaFoldDB" id="B0XBG9"/>
<accession>B0XBG9</accession>
<dbReference type="CDD" id="cd05481">
    <property type="entry name" value="retropepsin_like_LTR_1"/>
    <property type="match status" value="1"/>
</dbReference>
<proteinExistence type="predicted"/>
<reference evidence="3" key="2">
    <citation type="submission" date="2020-05" db="UniProtKB">
        <authorList>
            <consortium name="EnsemblMetazoa"/>
        </authorList>
    </citation>
    <scope>IDENTIFICATION</scope>
    <source>
        <strain evidence="3">JHB</strain>
    </source>
</reference>
<dbReference type="OrthoDB" id="7758501at2759"/>
<name>B0XBG9_CULQU</name>
<dbReference type="HOGENOM" id="CLU_024535_1_0_1"/>
<dbReference type="PANTHER" id="PTHR33198">
    <property type="entry name" value="ANK_REP_REGION DOMAIN-CONTAINING PROTEIN-RELATED"/>
    <property type="match status" value="1"/>
</dbReference>
<reference evidence="2" key="1">
    <citation type="submission" date="2007-03" db="EMBL/GenBank/DDBJ databases">
        <title>Annotation of Culex pipiens quinquefasciatus.</title>
        <authorList>
            <consortium name="The Broad Institute Genome Sequencing Platform"/>
            <person name="Atkinson P.W."/>
            <person name="Hemingway J."/>
            <person name="Christensen B.M."/>
            <person name="Higgs S."/>
            <person name="Kodira C."/>
            <person name="Hannick L."/>
            <person name="Megy K."/>
            <person name="O'Leary S."/>
            <person name="Pearson M."/>
            <person name="Haas B.J."/>
            <person name="Mauceli E."/>
            <person name="Wortman J.R."/>
            <person name="Lee N.H."/>
            <person name="Guigo R."/>
            <person name="Stanke M."/>
            <person name="Alvarado L."/>
            <person name="Amedeo P."/>
            <person name="Antoine C.H."/>
            <person name="Arensburger P."/>
            <person name="Bidwell S.L."/>
            <person name="Crawford M."/>
            <person name="Camaro F."/>
            <person name="Devon K."/>
            <person name="Engels R."/>
            <person name="Hammond M."/>
            <person name="Howarth C."/>
            <person name="Koehrsen M."/>
            <person name="Lawson D."/>
            <person name="Montgomery P."/>
            <person name="Nene V."/>
            <person name="Nusbaum C."/>
            <person name="Puiu D."/>
            <person name="Romero-Severson J."/>
            <person name="Severson D.W."/>
            <person name="Shumway M."/>
            <person name="Sisk P."/>
            <person name="Stolte C."/>
            <person name="Zeng Q."/>
            <person name="Eisenstadt E."/>
            <person name="Fraser-Liggett C."/>
            <person name="Strausberg R."/>
            <person name="Galagan J."/>
            <person name="Birren B."/>
            <person name="Collins F.H."/>
        </authorList>
    </citation>
    <scope>NUCLEOTIDE SEQUENCE [LARGE SCALE GENOMIC DNA]</scope>
    <source>
        <strain evidence="2">JHB</strain>
    </source>
</reference>
<dbReference type="InParanoid" id="B0XBG9"/>
<dbReference type="KEGG" id="cqu:CpipJ_CPIJ016003"/>
<dbReference type="VEuPathDB" id="VectorBase:CPIJ016003"/>
<dbReference type="PANTHER" id="PTHR33198:SF20">
    <property type="entry name" value="RETROTRANSPOSON GAG DOMAIN-CONTAINING PROTEIN"/>
    <property type="match status" value="1"/>
</dbReference>
<dbReference type="EMBL" id="DS232634">
    <property type="protein sequence ID" value="EDS44281.1"/>
    <property type="molecule type" value="Genomic_DNA"/>
</dbReference>
<gene>
    <name evidence="3" type="primary">6050369</name>
    <name evidence="2" type="ORF">CpipJ_CPIJ016003</name>
</gene>
<evidence type="ECO:0000256" key="1">
    <source>
        <dbReference type="SAM" id="MobiDB-lite"/>
    </source>
</evidence>
<evidence type="ECO:0000313" key="3">
    <source>
        <dbReference type="EnsemblMetazoa" id="CPIJ016003-PA"/>
    </source>
</evidence>
<feature type="region of interest" description="Disordered" evidence="1">
    <location>
        <begin position="644"/>
        <end position="679"/>
    </location>
</feature>
<evidence type="ECO:0000313" key="4">
    <source>
        <dbReference type="Proteomes" id="UP000002320"/>
    </source>
</evidence>
<feature type="compositionally biased region" description="Basic and acidic residues" evidence="1">
    <location>
        <begin position="666"/>
        <end position="679"/>
    </location>
</feature>